<dbReference type="InterPro" id="IPR051624">
    <property type="entry name" value="RMD1/Sad1-interacting"/>
</dbReference>
<evidence type="ECO:0000256" key="2">
    <source>
        <dbReference type="SAM" id="SignalP"/>
    </source>
</evidence>
<feature type="signal peptide" evidence="2">
    <location>
        <begin position="1"/>
        <end position="25"/>
    </location>
</feature>
<reference evidence="4" key="1">
    <citation type="journal article" date="2011" name="PLoS ONE">
        <title>A deep insight into the sialotranscriptome of the gulf coast tick, Amblyomma maculatum.</title>
        <authorList>
            <person name="Karim S."/>
            <person name="Singh P."/>
            <person name="Ribeiro J.M."/>
        </authorList>
    </citation>
    <scope>NUCLEOTIDE SEQUENCE</scope>
    <source>
        <tissue evidence="4">Salivary gland</tissue>
    </source>
</reference>
<dbReference type="PANTHER" id="PTHR16255:SF1">
    <property type="entry name" value="REQUIRED FOR MEIOTIC NUCLEAR DIVISION PROTEIN 1 HOMOLOG"/>
    <property type="match status" value="1"/>
</dbReference>
<dbReference type="EMBL" id="JO843444">
    <property type="protein sequence ID" value="AEO35061.1"/>
    <property type="molecule type" value="mRNA"/>
</dbReference>
<dbReference type="Pfam" id="PF02582">
    <property type="entry name" value="DUF155"/>
    <property type="match status" value="1"/>
</dbReference>
<dbReference type="GO" id="GO:0005739">
    <property type="term" value="C:mitochondrion"/>
    <property type="evidence" value="ECO:0007669"/>
    <property type="project" value="UniProtKB-ARBA"/>
</dbReference>
<evidence type="ECO:0000313" key="4">
    <source>
        <dbReference type="EMBL" id="AEO35061.1"/>
    </source>
</evidence>
<keyword evidence="2" id="KW-0732">Signal</keyword>
<accession>G3MNJ3</accession>
<feature type="chain" id="PRO_5003447132" description="DUF155 domain-containing protein" evidence="2">
    <location>
        <begin position="26"/>
        <end position="374"/>
    </location>
</feature>
<comment type="similarity">
    <text evidence="1">Belongs to the RMD1/sif2 family.</text>
</comment>
<protein>
    <recommendedName>
        <fullName evidence="3">DUF155 domain-containing protein</fullName>
    </recommendedName>
</protein>
<organism evidence="4">
    <name type="scientific">Amblyomma maculatum</name>
    <name type="common">Gulf Coast tick</name>
    <dbReference type="NCBI Taxonomy" id="34609"/>
    <lineage>
        <taxon>Eukaryota</taxon>
        <taxon>Metazoa</taxon>
        <taxon>Ecdysozoa</taxon>
        <taxon>Arthropoda</taxon>
        <taxon>Chelicerata</taxon>
        <taxon>Arachnida</taxon>
        <taxon>Acari</taxon>
        <taxon>Parasitiformes</taxon>
        <taxon>Ixodida</taxon>
        <taxon>Ixodoidea</taxon>
        <taxon>Ixodidae</taxon>
        <taxon>Amblyomminae</taxon>
        <taxon>Amblyomma</taxon>
    </lineage>
</organism>
<dbReference type="InterPro" id="IPR003734">
    <property type="entry name" value="DUF155"/>
</dbReference>
<proteinExistence type="evidence at transcript level"/>
<dbReference type="PANTHER" id="PTHR16255">
    <property type="entry name" value="REQUIRED FOR MEIOTIC NUCLEAR DIVISION PROTEIN 1 HOMOLOG"/>
    <property type="match status" value="1"/>
</dbReference>
<dbReference type="GO" id="GO:0070131">
    <property type="term" value="P:positive regulation of mitochondrial translation"/>
    <property type="evidence" value="ECO:0007669"/>
    <property type="project" value="TreeGrafter"/>
</dbReference>
<feature type="domain" description="DUF155" evidence="3">
    <location>
        <begin position="132"/>
        <end position="306"/>
    </location>
</feature>
<evidence type="ECO:0000259" key="3">
    <source>
        <dbReference type="Pfam" id="PF02582"/>
    </source>
</evidence>
<dbReference type="AlphaFoldDB" id="G3MNJ3"/>
<evidence type="ECO:0000256" key="1">
    <source>
        <dbReference type="ARBA" id="ARBA00008306"/>
    </source>
</evidence>
<name>G3MNJ3_AMBMU</name>
<sequence length="374" mass="42761">MARAQLARFAGRALLCLCSRTVASSQGGATITHILWSSMRRPSLWPSACTASCGLSSLPVKTRLARKKPTPEPPVSSLTAVAYSTAEEYDLASILKALERQGLYKEKLISEDLTDVLYASAKYQVNEEPRELFIFREGSVVFWNFPEIERNAVLQFLKPHEEHSYSPSLVNQEVEALEFVYHENKTRFHDGNIFLSTEGESDLEKYTFSSGLALSVKLAIWEASLDGYVDSIEGIIEDMKEGRTIRMTREQVFRKTGELFSLRHLINLSSDLLDTPDFYWDRPTLESLYLKVIKYMNINRRTKVMNEKLTHCCELMDLLSHHLEDKHHVRLEVMIIVLILVEVVFECLHYAAKFMPEPSTKSGKSKDSLYFAFL</sequence>